<accession>A0A2B4ST77</accession>
<dbReference type="Gene3D" id="3.90.70.80">
    <property type="match status" value="1"/>
</dbReference>
<feature type="domain" description="OTU" evidence="6">
    <location>
        <begin position="167"/>
        <end position="305"/>
    </location>
</feature>
<dbReference type="PANTHER" id="PTHR35442">
    <property type="entry name" value="TRANSMEMBRANE PROTEIN 249"/>
    <property type="match status" value="1"/>
</dbReference>
<dbReference type="Pfam" id="PF02902">
    <property type="entry name" value="Peptidase_C48"/>
    <property type="match status" value="1"/>
</dbReference>
<dbReference type="Pfam" id="PF02338">
    <property type="entry name" value="OTU"/>
    <property type="match status" value="1"/>
</dbReference>
<keyword evidence="4" id="KW-0472">Membrane</keyword>
<dbReference type="Pfam" id="PF15158">
    <property type="entry name" value="TMEM249"/>
    <property type="match status" value="1"/>
</dbReference>
<feature type="transmembrane region" description="Helical" evidence="4">
    <location>
        <begin position="12"/>
        <end position="27"/>
    </location>
</feature>
<dbReference type="InterPro" id="IPR003653">
    <property type="entry name" value="Peptidase_C48_C"/>
</dbReference>
<comment type="similarity">
    <text evidence="1">Belongs to the peptidase C48 family.</text>
</comment>
<dbReference type="PROSITE" id="PS50600">
    <property type="entry name" value="ULP_PROTEASE"/>
    <property type="match status" value="1"/>
</dbReference>
<reference evidence="8" key="1">
    <citation type="journal article" date="2017" name="bioRxiv">
        <title>Comparative analysis of the genomes of Stylophora pistillata and Acropora digitifera provides evidence for extensive differences between species of corals.</title>
        <authorList>
            <person name="Voolstra C.R."/>
            <person name="Li Y."/>
            <person name="Liew Y.J."/>
            <person name="Baumgarten S."/>
            <person name="Zoccola D."/>
            <person name="Flot J.-F."/>
            <person name="Tambutte S."/>
            <person name="Allemand D."/>
            <person name="Aranda M."/>
        </authorList>
    </citation>
    <scope>NUCLEOTIDE SEQUENCE [LARGE SCALE GENOMIC DNA]</scope>
</reference>
<sequence>MVPVHLPTEHHWLLIVISVINLCLYLYDSAICTTATHRTIFDTIKERFIRNELQCLSDEDKTLFQEDNWDECTPQCPKQRNDTDCGVFTCLFAKQLLFSSDNHSGLTLNEDPRTEMATDLLNLASALRSDDLPEVYQWMTDCQQASYNSASPKSRLDKEVGNAGLTYRQPPTPADGNCLFHAMNDQLIRLGRVSCSATKLRSDLVNYLRSNPATPDGTHFSEFINLGAWDTYLRRMAMDGEWGDWIALWGLINMLEIPVAIVSSLGETGLNVIYPADYQNEAQATGDMALLGHEAELHYHSLEPMASQKSQLALVQELKEKYGEGKITEEICPKCGRQFECYTRGVFQSAIMAWDNRGHRTCVLDGERAQYMCVVGEHSVENGNFHDVYIRLKAQKHGAGEMYYYVVFNGFHLTEQKITSYSKKTIKDDNQREYIHSFDNDLGNYSDTSSTNIFLKVQHRLKLAFLKKDEPGQASSFRIQRLII</sequence>
<dbReference type="Gene3D" id="3.40.395.10">
    <property type="entry name" value="Adenoviral Proteinase, Chain A"/>
    <property type="match status" value="1"/>
</dbReference>
<dbReference type="InterPro" id="IPR003323">
    <property type="entry name" value="OTU_dom"/>
</dbReference>
<keyword evidence="4" id="KW-0812">Transmembrane</keyword>
<dbReference type="OrthoDB" id="5988869at2759"/>
<dbReference type="SUPFAM" id="SSF54001">
    <property type="entry name" value="Cysteine proteinases"/>
    <property type="match status" value="2"/>
</dbReference>
<evidence type="ECO:0000259" key="5">
    <source>
        <dbReference type="PROSITE" id="PS50600"/>
    </source>
</evidence>
<dbReference type="EMBL" id="LSMT01000015">
    <property type="protein sequence ID" value="PFX33111.1"/>
    <property type="molecule type" value="Genomic_DNA"/>
</dbReference>
<protein>
    <submittedName>
        <fullName evidence="7">OTU domain-containing protein</fullName>
    </submittedName>
</protein>
<evidence type="ECO:0000256" key="3">
    <source>
        <dbReference type="ARBA" id="ARBA00022801"/>
    </source>
</evidence>
<evidence type="ECO:0000256" key="4">
    <source>
        <dbReference type="SAM" id="Phobius"/>
    </source>
</evidence>
<organism evidence="7 8">
    <name type="scientific">Stylophora pistillata</name>
    <name type="common">Smooth cauliflower coral</name>
    <dbReference type="NCBI Taxonomy" id="50429"/>
    <lineage>
        <taxon>Eukaryota</taxon>
        <taxon>Metazoa</taxon>
        <taxon>Cnidaria</taxon>
        <taxon>Anthozoa</taxon>
        <taxon>Hexacorallia</taxon>
        <taxon>Scleractinia</taxon>
        <taxon>Astrocoeniina</taxon>
        <taxon>Pocilloporidae</taxon>
        <taxon>Stylophora</taxon>
    </lineage>
</organism>
<evidence type="ECO:0000256" key="1">
    <source>
        <dbReference type="ARBA" id="ARBA00005234"/>
    </source>
</evidence>
<dbReference type="CDD" id="cd22758">
    <property type="entry name" value="OTU_232R-like"/>
    <property type="match status" value="1"/>
</dbReference>
<dbReference type="Proteomes" id="UP000225706">
    <property type="component" value="Unassembled WGS sequence"/>
</dbReference>
<comment type="caution">
    <text evidence="7">The sequence shown here is derived from an EMBL/GenBank/DDBJ whole genome shotgun (WGS) entry which is preliminary data.</text>
</comment>
<keyword evidence="2" id="KW-0645">Protease</keyword>
<evidence type="ECO:0000256" key="2">
    <source>
        <dbReference type="ARBA" id="ARBA00022670"/>
    </source>
</evidence>
<evidence type="ECO:0000313" key="8">
    <source>
        <dbReference type="Proteomes" id="UP000225706"/>
    </source>
</evidence>
<dbReference type="PANTHER" id="PTHR35442:SF1">
    <property type="entry name" value="CATION CHANNEL SPERM-ASSOCIATED AUXILIARY SUBUNIT TMEM249"/>
    <property type="match status" value="1"/>
</dbReference>
<dbReference type="PROSITE" id="PS50802">
    <property type="entry name" value="OTU"/>
    <property type="match status" value="1"/>
</dbReference>
<dbReference type="InterPro" id="IPR027861">
    <property type="entry name" value="TMEM249"/>
</dbReference>
<dbReference type="AlphaFoldDB" id="A0A2B4ST77"/>
<proteinExistence type="inferred from homology"/>
<keyword evidence="4" id="KW-1133">Transmembrane helix</keyword>
<keyword evidence="3" id="KW-0378">Hydrolase</keyword>
<keyword evidence="8" id="KW-1185">Reference proteome</keyword>
<gene>
    <name evidence="7" type="ORF">AWC38_SpisGene1971</name>
</gene>
<dbReference type="InterPro" id="IPR038765">
    <property type="entry name" value="Papain-like_cys_pep_sf"/>
</dbReference>
<evidence type="ECO:0000259" key="6">
    <source>
        <dbReference type="PROSITE" id="PS50802"/>
    </source>
</evidence>
<dbReference type="GO" id="GO:0008234">
    <property type="term" value="F:cysteine-type peptidase activity"/>
    <property type="evidence" value="ECO:0007669"/>
    <property type="project" value="InterPro"/>
</dbReference>
<feature type="domain" description="Ubiquitin-like protease family profile" evidence="5">
    <location>
        <begin position="1"/>
        <end position="96"/>
    </location>
</feature>
<name>A0A2B4ST77_STYPI</name>
<evidence type="ECO:0000313" key="7">
    <source>
        <dbReference type="EMBL" id="PFX33111.1"/>
    </source>
</evidence>
<dbReference type="GO" id="GO:0006508">
    <property type="term" value="P:proteolysis"/>
    <property type="evidence" value="ECO:0007669"/>
    <property type="project" value="UniProtKB-KW"/>
</dbReference>